<keyword evidence="2" id="KW-1185">Reference proteome</keyword>
<evidence type="ECO:0000313" key="2">
    <source>
        <dbReference type="Proteomes" id="UP000006514"/>
    </source>
</evidence>
<protein>
    <submittedName>
        <fullName evidence="1">Uncharacterized protein</fullName>
    </submittedName>
</protein>
<name>J0WWT0_AURST</name>
<organism evidence="1 2">
    <name type="scientific">Auricularia subglabra (strain TFB-10046 / SS5)</name>
    <name type="common">White-rot fungus</name>
    <name type="synonym">Auricularia delicata (strain TFB10046)</name>
    <dbReference type="NCBI Taxonomy" id="717982"/>
    <lineage>
        <taxon>Eukaryota</taxon>
        <taxon>Fungi</taxon>
        <taxon>Dikarya</taxon>
        <taxon>Basidiomycota</taxon>
        <taxon>Agaricomycotina</taxon>
        <taxon>Agaricomycetes</taxon>
        <taxon>Auriculariales</taxon>
        <taxon>Auriculariaceae</taxon>
        <taxon>Auricularia</taxon>
    </lineage>
</organism>
<dbReference type="AlphaFoldDB" id="J0WWT0"/>
<reference evidence="2" key="1">
    <citation type="journal article" date="2012" name="Science">
        <title>The Paleozoic origin of enzymatic lignin decomposition reconstructed from 31 fungal genomes.</title>
        <authorList>
            <person name="Floudas D."/>
            <person name="Binder M."/>
            <person name="Riley R."/>
            <person name="Barry K."/>
            <person name="Blanchette R.A."/>
            <person name="Henrissat B."/>
            <person name="Martinez A.T."/>
            <person name="Otillar R."/>
            <person name="Spatafora J.W."/>
            <person name="Yadav J.S."/>
            <person name="Aerts A."/>
            <person name="Benoit I."/>
            <person name="Boyd A."/>
            <person name="Carlson A."/>
            <person name="Copeland A."/>
            <person name="Coutinho P.M."/>
            <person name="de Vries R.P."/>
            <person name="Ferreira P."/>
            <person name="Findley K."/>
            <person name="Foster B."/>
            <person name="Gaskell J."/>
            <person name="Glotzer D."/>
            <person name="Gorecki P."/>
            <person name="Heitman J."/>
            <person name="Hesse C."/>
            <person name="Hori C."/>
            <person name="Igarashi K."/>
            <person name="Jurgens J.A."/>
            <person name="Kallen N."/>
            <person name="Kersten P."/>
            <person name="Kohler A."/>
            <person name="Kuees U."/>
            <person name="Kumar T.K.A."/>
            <person name="Kuo A."/>
            <person name="LaButti K."/>
            <person name="Larrondo L.F."/>
            <person name="Lindquist E."/>
            <person name="Ling A."/>
            <person name="Lombard V."/>
            <person name="Lucas S."/>
            <person name="Lundell T."/>
            <person name="Martin R."/>
            <person name="McLaughlin D.J."/>
            <person name="Morgenstern I."/>
            <person name="Morin E."/>
            <person name="Murat C."/>
            <person name="Nagy L.G."/>
            <person name="Nolan M."/>
            <person name="Ohm R.A."/>
            <person name="Patyshakuliyeva A."/>
            <person name="Rokas A."/>
            <person name="Ruiz-Duenas F.J."/>
            <person name="Sabat G."/>
            <person name="Salamov A."/>
            <person name="Samejima M."/>
            <person name="Schmutz J."/>
            <person name="Slot J.C."/>
            <person name="St John F."/>
            <person name="Stenlid J."/>
            <person name="Sun H."/>
            <person name="Sun S."/>
            <person name="Syed K."/>
            <person name="Tsang A."/>
            <person name="Wiebenga A."/>
            <person name="Young D."/>
            <person name="Pisabarro A."/>
            <person name="Eastwood D.C."/>
            <person name="Martin F."/>
            <person name="Cullen D."/>
            <person name="Grigoriev I.V."/>
            <person name="Hibbett D.S."/>
        </authorList>
    </citation>
    <scope>NUCLEOTIDE SEQUENCE [LARGE SCALE GENOMIC DNA]</scope>
    <source>
        <strain evidence="2">TFB10046</strain>
    </source>
</reference>
<gene>
    <name evidence="1" type="ORF">AURDEDRAFT_116642</name>
</gene>
<dbReference type="KEGG" id="adl:AURDEDRAFT_116642"/>
<proteinExistence type="predicted"/>
<evidence type="ECO:0000313" key="1">
    <source>
        <dbReference type="EMBL" id="EJD37979.1"/>
    </source>
</evidence>
<dbReference type="InParanoid" id="J0WWT0"/>
<accession>J0WWT0</accession>
<sequence length="58" mass="6681">MIFLWPPVLVDGQHRLDARVRLQELFGGMEYMRYTVEARALEAPDPAVAKEIVNLLQL</sequence>
<dbReference type="Proteomes" id="UP000006514">
    <property type="component" value="Unassembled WGS sequence"/>
</dbReference>
<dbReference type="EMBL" id="JH687832">
    <property type="protein sequence ID" value="EJD37979.1"/>
    <property type="molecule type" value="Genomic_DNA"/>
</dbReference>